<sequence>MSIDFSKVDLNNFDFDTLPADEYREFLQAWSDYHGRLNRISVDVLEQEFERKSDYLQCGEHYELSELYPDEFVELLFERKAFEQGEGIIPFEEVQSYEYQLWLKQKIRNKALRSESSNSDDVQSEKIDYSGYRMWRYNPVVFYKDGKKNRHRLLLKDDGESLSFLNGRDFAILSPVTYVGRTNSYRNARFLYAFAIDLDGVSMHEVRMLLRGMTTGVYPVANIIVNSGHGIHVYYLLKRPIEMFATRLDALNKMKRGLTKIVWLVSKLGAERAQVQSVVQGFRVPGTKTKFGKPIRAFWNRSAPMHTPEELNSFLGRAFGLSDEEIGQLTDKTPHNPSRVTLKEAQERWPEWYASRVIGRRRVGKKWQLNRGLYDWWLNILKDGQQVEVHHRYWCILTLVVYAVKCGVSRDEVLADAISLVPAFDRKTETVDNPFTEDDVKDAMRAYDEEYNKWPIRVIETTTGIRIERNKRNNRGREKHIKLMNFVRDNISYPDGNWRDGSGRKKATIDSSSHARLVKEWRTKNPDSKNKSLCARETGLSRPTVTRWWDSVVQELLNH</sequence>
<dbReference type="AlphaFoldDB" id="A0A4P7W8M2"/>
<proteinExistence type="predicted"/>
<gene>
    <name evidence="1" type="ORF">E7747_15980</name>
    <name evidence="2" type="ORF">E7747_16055</name>
    <name evidence="3" type="ORF">E7747_16395</name>
</gene>
<dbReference type="KEGG" id="ddb:E7747_15980"/>
<dbReference type="Proteomes" id="UP000297149">
    <property type="component" value="Plasmid ph5-4"/>
</dbReference>
<geneLocation type="plasmid" evidence="1">
    <name>pH5-1</name>
</geneLocation>
<evidence type="ECO:0000313" key="2">
    <source>
        <dbReference type="EMBL" id="QCD43765.1"/>
    </source>
</evidence>
<evidence type="ECO:0008006" key="5">
    <source>
        <dbReference type="Google" id="ProtNLM"/>
    </source>
</evidence>
<reference evidence="3" key="2">
    <citation type="journal article" date="2020" name="Int. J. Syst. Evol. Microbiol.">
        <title>Cultivation and description of Duncaniella dubosii sp. nov., Duncaniella freteri sp. nov. and emended description of the species Duncaniella muris.</title>
        <authorList>
            <person name="Miyake S."/>
            <person name="Ding Y."/>
            <person name="Soh M."/>
            <person name="Low A."/>
            <person name="Seedorf H."/>
        </authorList>
    </citation>
    <scope>NUCLEOTIDE SEQUENCE</scope>
    <source>
        <strain evidence="3">H5</strain>
    </source>
</reference>
<dbReference type="Proteomes" id="UP000297149">
    <property type="component" value="Plasmid ph5-1"/>
</dbReference>
<protein>
    <recommendedName>
        <fullName evidence="5">Replication protein</fullName>
    </recommendedName>
</protein>
<keyword evidence="4" id="KW-1185">Reference proteome</keyword>
<name>A0A4P7W8M2_9BACT</name>
<geneLocation type="plasmid" evidence="4">
    <name>ph5-1</name>
</geneLocation>
<dbReference type="KEGG" id="ddb:E7747_16055"/>
<dbReference type="RefSeq" id="WP_136417179.1">
    <property type="nucleotide sequence ID" value="NZ_CP039397.1"/>
</dbReference>
<geneLocation type="plasmid" evidence="4">
    <name>ph5-4</name>
</geneLocation>
<dbReference type="EMBL" id="CP039397">
    <property type="protein sequence ID" value="QCD43765.1"/>
    <property type="molecule type" value="Genomic_DNA"/>
</dbReference>
<keyword evidence="3" id="KW-0614">Plasmid</keyword>
<geneLocation type="plasmid" evidence="3">
    <name>pH5-4</name>
</geneLocation>
<organism evidence="3 4">
    <name type="scientific">Duncaniella dubosii</name>
    <dbReference type="NCBI Taxonomy" id="2518971"/>
    <lineage>
        <taxon>Bacteria</taxon>
        <taxon>Pseudomonadati</taxon>
        <taxon>Bacteroidota</taxon>
        <taxon>Bacteroidia</taxon>
        <taxon>Bacteroidales</taxon>
        <taxon>Muribaculaceae</taxon>
        <taxon>Duncaniella</taxon>
    </lineage>
</organism>
<evidence type="ECO:0000313" key="4">
    <source>
        <dbReference type="Proteomes" id="UP000297149"/>
    </source>
</evidence>
<evidence type="ECO:0000313" key="3">
    <source>
        <dbReference type="EMBL" id="QCD43825.1"/>
    </source>
</evidence>
<reference evidence="4" key="1">
    <citation type="submission" date="2019-02" db="EMBL/GenBank/DDBJ databases">
        <title>Isolation and identification of novel species under the genus Muribaculum.</title>
        <authorList>
            <person name="Miyake S."/>
            <person name="Ding Y."/>
            <person name="Low A."/>
            <person name="Soh M."/>
            <person name="Seedorf H."/>
        </authorList>
    </citation>
    <scope>NUCLEOTIDE SEQUENCE [LARGE SCALE GENOMIC DNA]</scope>
    <source>
        <strain evidence="4">H5</strain>
        <plasmid evidence="4">ph5-1</plasmid>
        <plasmid evidence="4">ph5-4</plasmid>
    </source>
</reference>
<dbReference type="EMBL" id="CP039397">
    <property type="protein sequence ID" value="QCD43750.1"/>
    <property type="molecule type" value="Genomic_DNA"/>
</dbReference>
<evidence type="ECO:0000313" key="1">
    <source>
        <dbReference type="EMBL" id="QCD43750.1"/>
    </source>
</evidence>
<dbReference type="EMBL" id="CP039400">
    <property type="protein sequence ID" value="QCD43825.1"/>
    <property type="molecule type" value="Genomic_DNA"/>
</dbReference>
<dbReference type="KEGG" id="ddb:E7747_16395"/>
<accession>A0A4P7W8M2</accession>